<dbReference type="GO" id="GO:0016052">
    <property type="term" value="P:carbohydrate catabolic process"/>
    <property type="evidence" value="ECO:0007669"/>
    <property type="project" value="TreeGrafter"/>
</dbReference>
<dbReference type="SUPFAM" id="SSF51445">
    <property type="entry name" value="(Trans)glycosidases"/>
    <property type="match status" value="1"/>
</dbReference>
<evidence type="ECO:0000313" key="5">
    <source>
        <dbReference type="EMBL" id="AMC94095.1"/>
    </source>
</evidence>
<dbReference type="EMBL" id="CP013213">
    <property type="protein sequence ID" value="AMC94095.1"/>
    <property type="molecule type" value="Genomic_DNA"/>
</dbReference>
<accession>A0A120JTV9</accession>
<dbReference type="AlphaFoldDB" id="A0A120JTV9"/>
<dbReference type="PANTHER" id="PTHR10353:SF122">
    <property type="entry name" value="6-PHOSPHO-BETA-GLUCOSIDASE ASCB-RELATED"/>
    <property type="match status" value="1"/>
</dbReference>
<name>A0A120JTV9_9FIRM</name>
<dbReference type="Gene3D" id="3.20.20.80">
    <property type="entry name" value="Glycosidases"/>
    <property type="match status" value="1"/>
</dbReference>
<evidence type="ECO:0000256" key="2">
    <source>
        <dbReference type="ARBA" id="ARBA00022801"/>
    </source>
</evidence>
<dbReference type="FunFam" id="3.20.20.80:FF:000004">
    <property type="entry name" value="Beta-glucosidase 6-phospho-beta-glucosidase"/>
    <property type="match status" value="1"/>
</dbReference>
<evidence type="ECO:0000256" key="4">
    <source>
        <dbReference type="RuleBase" id="RU003690"/>
    </source>
</evidence>
<dbReference type="RefSeq" id="WP_067633477.1">
    <property type="nucleotide sequence ID" value="NZ_CP013213.1"/>
</dbReference>
<dbReference type="Pfam" id="PF00232">
    <property type="entry name" value="Glyco_hydro_1"/>
    <property type="match status" value="1"/>
</dbReference>
<proteinExistence type="inferred from homology"/>
<dbReference type="Proteomes" id="UP000063781">
    <property type="component" value="Chromosome"/>
</dbReference>
<dbReference type="STRING" id="1514105.AOC36_08870"/>
<dbReference type="GO" id="GO:0008422">
    <property type="term" value="F:beta-glucosidase activity"/>
    <property type="evidence" value="ECO:0007669"/>
    <property type="project" value="TreeGrafter"/>
</dbReference>
<organism evidence="5 6">
    <name type="scientific">Erysipelothrix larvae</name>
    <dbReference type="NCBI Taxonomy" id="1514105"/>
    <lineage>
        <taxon>Bacteria</taxon>
        <taxon>Bacillati</taxon>
        <taxon>Bacillota</taxon>
        <taxon>Erysipelotrichia</taxon>
        <taxon>Erysipelotrichales</taxon>
        <taxon>Erysipelotrichaceae</taxon>
        <taxon>Erysipelothrix</taxon>
    </lineage>
</organism>
<sequence>MALKKQPNTFPKDFLWGGATAANQLEGGFGEDGKGISLADLNEFRPDIDISKKSNKEMTTAQIEAALNDQEGIYPKRYGIDFVHTYKQDIELLAGMGLKSLRVSIAWSRIFPNGDDAVPNERGLQYYDDLFDTLIKFNIQPLVTLSHYEMPLNLALKYNGWANRQLIDFFVRFAEVVMRRYKDKVKLWIPVNQINLYHHESFNHLGIPEDRVENLLEAKYQGLHHEMVASAKIKKLAESINPEFKVGVMLIGGVAYPATTLPQDVLATEQRNQRDLFISDVLIRGEYPGYMIRYFEENNIHLDVSDEDLMDLKAGCDFFSFSYYYTKVSDATVANQPKSSYINPLLEASDWGWTIDPLGLRFMLNVYYDRYQLPIYITESGIGLYDTLNADHTIDDPQRIEYYRTHIQQILEAIKDGVDVRGYYPWGPIDLVSCSSSEMSKRYGFIYVDLDDYGKGTGNRYKKKSYEWYKNVIKSNGSSL</sequence>
<dbReference type="InterPro" id="IPR001360">
    <property type="entry name" value="Glyco_hydro_1"/>
</dbReference>
<dbReference type="InterPro" id="IPR017853">
    <property type="entry name" value="GH"/>
</dbReference>
<keyword evidence="2" id="KW-0378">Hydrolase</keyword>
<dbReference type="PRINTS" id="PR00131">
    <property type="entry name" value="GLHYDRLASE1"/>
</dbReference>
<protein>
    <submittedName>
        <fullName evidence="5">Beta-glucosidase</fullName>
    </submittedName>
</protein>
<reference evidence="5 6" key="1">
    <citation type="submission" date="2015-10" db="EMBL/GenBank/DDBJ databases">
        <title>Erysipelothrix larvae sp. LV19 isolated from the larval gut of the rhinoceros beetle, Trypoxylus dichotomus.</title>
        <authorList>
            <person name="Lim S."/>
            <person name="Kim B.-C."/>
        </authorList>
    </citation>
    <scope>NUCLEOTIDE SEQUENCE [LARGE SCALE GENOMIC DNA]</scope>
    <source>
        <strain evidence="5 6">LV19</strain>
    </source>
</reference>
<dbReference type="OrthoDB" id="2339329at2"/>
<keyword evidence="3" id="KW-0326">Glycosidase</keyword>
<dbReference type="PANTHER" id="PTHR10353">
    <property type="entry name" value="GLYCOSYL HYDROLASE"/>
    <property type="match status" value="1"/>
</dbReference>
<evidence type="ECO:0000256" key="3">
    <source>
        <dbReference type="ARBA" id="ARBA00023295"/>
    </source>
</evidence>
<evidence type="ECO:0000313" key="6">
    <source>
        <dbReference type="Proteomes" id="UP000063781"/>
    </source>
</evidence>
<dbReference type="InterPro" id="IPR033132">
    <property type="entry name" value="GH_1_N_CS"/>
</dbReference>
<keyword evidence="6" id="KW-1185">Reference proteome</keyword>
<dbReference type="GO" id="GO:0005829">
    <property type="term" value="C:cytosol"/>
    <property type="evidence" value="ECO:0007669"/>
    <property type="project" value="TreeGrafter"/>
</dbReference>
<gene>
    <name evidence="5" type="ORF">AOC36_08870</name>
</gene>
<evidence type="ECO:0000256" key="1">
    <source>
        <dbReference type="ARBA" id="ARBA00010838"/>
    </source>
</evidence>
<dbReference type="PROSITE" id="PS00653">
    <property type="entry name" value="GLYCOSYL_HYDROL_F1_2"/>
    <property type="match status" value="1"/>
</dbReference>
<comment type="similarity">
    <text evidence="1 4">Belongs to the glycosyl hydrolase 1 family.</text>
</comment>
<dbReference type="KEGG" id="erl:AOC36_08870"/>